<dbReference type="SMART" id="SM01294">
    <property type="entry name" value="PKS_PP_betabranch"/>
    <property type="match status" value="1"/>
</dbReference>
<dbReference type="Gene3D" id="3.40.366.10">
    <property type="entry name" value="Malonyl-Coenzyme A Acyl Carrier Protein, domain 2"/>
    <property type="match status" value="2"/>
</dbReference>
<evidence type="ECO:0000256" key="7">
    <source>
        <dbReference type="PROSITE-ProRule" id="PRU01363"/>
    </source>
</evidence>
<dbReference type="GO" id="GO:0031177">
    <property type="term" value="F:phosphopantetheine binding"/>
    <property type="evidence" value="ECO:0007669"/>
    <property type="project" value="InterPro"/>
</dbReference>
<dbReference type="GO" id="GO:0004315">
    <property type="term" value="F:3-oxoacyl-[acyl-carrier-protein] synthase activity"/>
    <property type="evidence" value="ECO:0007669"/>
    <property type="project" value="InterPro"/>
</dbReference>
<keyword evidence="6" id="KW-0511">Multifunctional enzyme</keyword>
<dbReference type="InterPro" id="IPR013217">
    <property type="entry name" value="Methyltransf_12"/>
</dbReference>
<evidence type="ECO:0000256" key="8">
    <source>
        <dbReference type="SAM" id="MobiDB-lite"/>
    </source>
</evidence>
<feature type="region of interest" description="N-terminal hotdog fold" evidence="7">
    <location>
        <begin position="1295"/>
        <end position="1427"/>
    </location>
</feature>
<dbReference type="InterPro" id="IPR029058">
    <property type="entry name" value="AB_hydrolase_fold"/>
</dbReference>
<evidence type="ECO:0000259" key="10">
    <source>
        <dbReference type="PROSITE" id="PS52004"/>
    </source>
</evidence>
<organism evidence="12 13">
    <name type="scientific">Penicillium brevicompactum</name>
    <dbReference type="NCBI Taxonomy" id="5074"/>
    <lineage>
        <taxon>Eukaryota</taxon>
        <taxon>Fungi</taxon>
        <taxon>Dikarya</taxon>
        <taxon>Ascomycota</taxon>
        <taxon>Pezizomycotina</taxon>
        <taxon>Eurotiomycetes</taxon>
        <taxon>Eurotiomycetidae</taxon>
        <taxon>Eurotiales</taxon>
        <taxon>Aspergillaceae</taxon>
        <taxon>Penicillium</taxon>
    </lineage>
</organism>
<dbReference type="Gene3D" id="3.40.50.150">
    <property type="entry name" value="Vaccinia Virus protein VP39"/>
    <property type="match status" value="1"/>
</dbReference>
<dbReference type="SUPFAM" id="SSF52151">
    <property type="entry name" value="FabD/lysophospholipase-like"/>
    <property type="match status" value="1"/>
</dbReference>
<dbReference type="InterPro" id="IPR036736">
    <property type="entry name" value="ACP-like_sf"/>
</dbReference>
<feature type="active site" description="Proton acceptor; for dehydratase activity" evidence="7">
    <location>
        <position position="1329"/>
    </location>
</feature>
<evidence type="ECO:0000259" key="11">
    <source>
        <dbReference type="PROSITE" id="PS52019"/>
    </source>
</evidence>
<dbReference type="GO" id="GO:0004312">
    <property type="term" value="F:fatty acid synthase activity"/>
    <property type="evidence" value="ECO:0007669"/>
    <property type="project" value="TreeGrafter"/>
</dbReference>
<dbReference type="Pfam" id="PF02801">
    <property type="entry name" value="Ketoacyl-synt_C"/>
    <property type="match status" value="1"/>
</dbReference>
<dbReference type="InterPro" id="IPR009081">
    <property type="entry name" value="PP-bd_ACP"/>
</dbReference>
<dbReference type="InterPro" id="IPR014030">
    <property type="entry name" value="Ketoacyl_synth_N"/>
</dbReference>
<dbReference type="Gene3D" id="3.10.129.110">
    <property type="entry name" value="Polyketide synthase dehydratase"/>
    <property type="match status" value="1"/>
</dbReference>
<dbReference type="InterPro" id="IPR020841">
    <property type="entry name" value="PKS_Beta-ketoAc_synthase_dom"/>
</dbReference>
<dbReference type="GO" id="GO:0006633">
    <property type="term" value="P:fatty acid biosynthetic process"/>
    <property type="evidence" value="ECO:0007669"/>
    <property type="project" value="InterPro"/>
</dbReference>
<sequence>MNFHKGQPKEDLRVLFGPQCPDITDSITHIRDAISKDPTGLGFLTDILDELPSLWPTIAGAWPALKNVEGENQLLALGRLFDHESEVRVEASNLMMTPITVMRHVVDFWNLQDVATHPAFPSSSLSETEMPRIVDTQGFCVGLLAAIAVACSRNTQEFQYVASNAIRLSLCIGALVDLDEILCGSTTSLAVRWESVEDFNHLEKILNNNTEGYTSCYTDVKSVTITIPNDSAERVKQEIHDHGLRTKQLSLRGRFHHEAHREGIQHIMKLCMNDSRFKLPRSDALLTPLRSSQGGEIFQQKASLHTVALDSILCAKANWYDVVSALINSTEMTVDQSRLLSIGPEEFVPRSARSRSVARRELESYGMQGFANESPQPSTASLSNSVQTFDSRPQAAEASPIAITGMACRYPNADTLAQLWELLELGRCTVKSPPESRFHMSDLQREPKGPFWGHFLERPDVFDHRFFNISAREAESMDPQQRVALQVAYEAMESAGYLGWQPNRLSQDIGCYVGVGSEDYTENVASRNANAFSITGTLQSFIAGRISHHFGWSGPSISLDTACSSAAVAIHLACKALQTNDCKIALAGGVNVLTNPRVYQNLSAASFLSPSGACKPFDASADGYCRGEGAGLFVLRPLQDAIDNGDPILGVIAGSAVNQGSNNSPITVPDAEAQRSLYNKAMSLAGVSPDEVTYVEAHGTGTQVGDPIELDSLRRTFGGPHRRNNLHIGSIKGNIGHTETSSGAAGLLKTILMLQQQRIPRQANFNQLNPKVKSLTPDRLVIASESTEWVSTKRVAMVSNYGASGSNAALIVKEHAPIGSEQNGTAPEYIQNVPILVSARSEESLRAYCGALQATLLSHPPSETLVQKLAYNLAMKQNRDLPLNLTFSTSSDTTSLGARLEAISTGASADLIQKRPSNEPPVVLCFGGQNGLTATISKEVFDASALLRTHLEDCEEVGRTLGLPSLFPTIFSSAPITNIIHLHFILFSIQYASAKAWLDSGLRVSRIVGHSFGQLTALSVAGSLSVRDGIHLVTERARLIESSWGPESGIMLAVEGTEIEVQQLLEQTGHIADVACYNGPRQQVLAGTVESIEAIENAAARTPSTSNLRLTRLQNSHAFHSRLVDSIVPGIMEVAGSLVYQTPIIPIEACSASGDWSTITAAEIVEHSRMPVYFRRAVERVAEKLQAPAVWLEAGSASPIIPMVRRVLESSSVANTYHKIDLGGSSGAQNLANVTSALWAQGVHVQFWPFDRAQHGSFKWMNLPPYQFAQNSHWVDFDPAAFSSAGPSSGKQSAGQEAGLLCQLSESPDERLYHVNIQDALYRACTQGHAVLNQTLCPASMYMEMVLRAAASIFPTGNASEPAMSHIEDLTISSPLVLDPQGKVFLRLTRNGTGPTRPWLFSIFSSESNDHTSVHAEGTVCLHQERSRALARFQSMDRLLDSARSKTIEADPASNGLKGSTVYAALESVTNYGDYFRGVKQVFSNGREASGLVSMMPSATETNCNPILLDNFLQVAGIHVNCLSDRQSSEVFVCNAIGETFVINSLLKQENGASPSTWKVYTSYVRPSKTEIACDIYVMDYQTDTLSAAMMGVRFTSVSIRSLTRALAKLNNNVLETAEAQSVVEAAIPAEQSVVTTTPSAPAADGDAANDLATVQEMLCELFGVSVAEVSPSVSLVDIGVDSLMSTEVLSEIKKRFQVDMSYTTLVDIPNIQGLVEHIFPGHSHAAPSRPVVETAPVQSVAPQAVSHVPTPASNGPPLVSVARQCFDTTHAAVSHTSDAHWAGFFHTTYPKQMSLLTAYILEAFRALGSPLEASEPNEVLTPIAVLPRHEQLRKHLYKILESVGLVRQMSTGELVRTTTPIPLSRSHDLHTQIRAEYPPYALEHDLLQITAPRLADCLTGKADGVSLIFQDANTRRLVGDVYAQSPVFKSGNLYLARYLLDVVQSFGSSRTIKILEIGAGTGGTTKNLLEKLSTISGLSTRLEYTFTDISPSLVAAGRKTFSNYNFMRYETLNVENDPPSALSGQYDIVLSTNCVHATRNLQESCTNIRKLLRPDGILCLVELTRDIFWLDLVFGLLEGWWRFEDGREHALATEMMWDQTLRQSGFEWVDWTNNETVESNALRVIVASSTGNSSAATMSPSKPIKMETVVWGERDNLQLRADIYYPETVDTTRKQRPIALMIHGGGHVMLSRKDIRPAQTQTLLDAGFLPVSIDYRLCPEVSLAEGPMADARDALSWVRRVLPNIPLLRADIRPDGNQVVAIGWSTGGHLAMTLPFTAPAAGIPAPDAVLAFYCPTNYEDPFWSNPNFPFGQTVASNEMEYDVWEGLQSMPIAGYNPALKERPLGGWMSTRDPRSRIALHMNWTGQTLPVLLKACTIKGNTEKCSPDDLSRPTEEEIQAVSPNYQIRVGRYNTPTFLIHGTSDDLVPCAQTESTHGALTASGVEAELRVVQEAAHLFDLYPASHAGQEAKAAVAEGYEFLRRHVQL</sequence>
<evidence type="ECO:0000313" key="12">
    <source>
        <dbReference type="EMBL" id="KAJ5334998.1"/>
    </source>
</evidence>
<gene>
    <name evidence="12" type="ORF">N7452_007401</name>
</gene>
<dbReference type="SUPFAM" id="SSF53335">
    <property type="entry name" value="S-adenosyl-L-methionine-dependent methyltransferases"/>
    <property type="match status" value="1"/>
</dbReference>
<dbReference type="PROSITE" id="PS52004">
    <property type="entry name" value="KS3_2"/>
    <property type="match status" value="1"/>
</dbReference>
<feature type="domain" description="PKS/mFAS DH" evidence="11">
    <location>
        <begin position="1295"/>
        <end position="1604"/>
    </location>
</feature>
<dbReference type="Pfam" id="PF21089">
    <property type="entry name" value="PKS_DH_N"/>
    <property type="match status" value="1"/>
</dbReference>
<keyword evidence="3" id="KW-0597">Phosphoprotein</keyword>
<feature type="domain" description="Ketosynthase family 3 (KS3)" evidence="10">
    <location>
        <begin position="398"/>
        <end position="814"/>
    </location>
</feature>
<keyword evidence="2" id="KW-0596">Phosphopantetheine</keyword>
<dbReference type="PROSITE" id="PS50075">
    <property type="entry name" value="CARRIER"/>
    <property type="match status" value="1"/>
</dbReference>
<dbReference type="PROSITE" id="PS00606">
    <property type="entry name" value="KS3_1"/>
    <property type="match status" value="1"/>
</dbReference>
<dbReference type="Pfam" id="PF00550">
    <property type="entry name" value="PP-binding"/>
    <property type="match status" value="1"/>
</dbReference>
<feature type="region of interest" description="C-terminal hotdog fold" evidence="7">
    <location>
        <begin position="1453"/>
        <end position="1604"/>
    </location>
</feature>
<evidence type="ECO:0000256" key="5">
    <source>
        <dbReference type="ARBA" id="ARBA00022679"/>
    </source>
</evidence>
<evidence type="ECO:0000259" key="9">
    <source>
        <dbReference type="PROSITE" id="PS50075"/>
    </source>
</evidence>
<dbReference type="SMART" id="SM00827">
    <property type="entry name" value="PKS_AT"/>
    <property type="match status" value="1"/>
</dbReference>
<dbReference type="GO" id="GO:0008168">
    <property type="term" value="F:methyltransferase activity"/>
    <property type="evidence" value="ECO:0007669"/>
    <property type="project" value="UniProtKB-KW"/>
</dbReference>
<dbReference type="CDD" id="cd00833">
    <property type="entry name" value="PKS"/>
    <property type="match status" value="1"/>
</dbReference>
<dbReference type="SMART" id="SM00825">
    <property type="entry name" value="PKS_KS"/>
    <property type="match status" value="1"/>
</dbReference>
<comment type="pathway">
    <text evidence="1">Secondary metabolite biosynthesis; terpenoid biosynthesis.</text>
</comment>
<dbReference type="Pfam" id="PF14765">
    <property type="entry name" value="PS-DH"/>
    <property type="match status" value="1"/>
</dbReference>
<feature type="domain" description="Carrier" evidence="9">
    <location>
        <begin position="1649"/>
        <end position="1723"/>
    </location>
</feature>
<dbReference type="InterPro" id="IPR006162">
    <property type="entry name" value="Ppantetheine_attach_site"/>
</dbReference>
<dbReference type="CDD" id="cd02440">
    <property type="entry name" value="AdoMet_MTases"/>
    <property type="match status" value="1"/>
</dbReference>
<evidence type="ECO:0000256" key="6">
    <source>
        <dbReference type="ARBA" id="ARBA00023268"/>
    </source>
</evidence>
<dbReference type="GO" id="GO:0006508">
    <property type="term" value="P:proteolysis"/>
    <property type="evidence" value="ECO:0007669"/>
    <property type="project" value="InterPro"/>
</dbReference>
<dbReference type="EMBL" id="JAPZBQ010000004">
    <property type="protein sequence ID" value="KAJ5334998.1"/>
    <property type="molecule type" value="Genomic_DNA"/>
</dbReference>
<dbReference type="InterPro" id="IPR042104">
    <property type="entry name" value="PKS_dehydratase_sf"/>
</dbReference>
<dbReference type="InterPro" id="IPR001227">
    <property type="entry name" value="Ac_transferase_dom_sf"/>
</dbReference>
<dbReference type="InterPro" id="IPR016036">
    <property type="entry name" value="Malonyl_transacylase_ACP-bd"/>
</dbReference>
<dbReference type="SUPFAM" id="SSF47336">
    <property type="entry name" value="ACP-like"/>
    <property type="match status" value="1"/>
</dbReference>
<dbReference type="InterPro" id="IPR016039">
    <property type="entry name" value="Thiolase-like"/>
</dbReference>
<evidence type="ECO:0000256" key="3">
    <source>
        <dbReference type="ARBA" id="ARBA00022553"/>
    </source>
</evidence>
<dbReference type="Pfam" id="PF00326">
    <property type="entry name" value="Peptidase_S9"/>
    <property type="match status" value="1"/>
</dbReference>
<dbReference type="Gene3D" id="3.40.50.1820">
    <property type="entry name" value="alpha/beta hydrolase"/>
    <property type="match status" value="1"/>
</dbReference>
<dbReference type="Pfam" id="PF00698">
    <property type="entry name" value="Acyl_transf_1"/>
    <property type="match status" value="1"/>
</dbReference>
<dbReference type="InterPro" id="IPR029063">
    <property type="entry name" value="SAM-dependent_MTases_sf"/>
</dbReference>
<evidence type="ECO:0000256" key="1">
    <source>
        <dbReference type="ARBA" id="ARBA00004721"/>
    </source>
</evidence>
<dbReference type="Pfam" id="PF08242">
    <property type="entry name" value="Methyltransf_12"/>
    <property type="match status" value="1"/>
</dbReference>
<dbReference type="GO" id="GO:0030639">
    <property type="term" value="P:polyketide biosynthetic process"/>
    <property type="evidence" value="ECO:0007669"/>
    <property type="project" value="UniProtKB-ARBA"/>
</dbReference>
<protein>
    <submittedName>
        <fullName evidence="12">CAZyme family CE10</fullName>
    </submittedName>
</protein>
<accession>A0A9W9QFH8</accession>
<dbReference type="InterPro" id="IPR018201">
    <property type="entry name" value="Ketoacyl_synth_AS"/>
</dbReference>
<dbReference type="Pfam" id="PF16073">
    <property type="entry name" value="SAT"/>
    <property type="match status" value="1"/>
</dbReference>
<dbReference type="GO" id="GO:0008236">
    <property type="term" value="F:serine-type peptidase activity"/>
    <property type="evidence" value="ECO:0007669"/>
    <property type="project" value="InterPro"/>
</dbReference>
<dbReference type="SMART" id="SM00826">
    <property type="entry name" value="PKS_DH"/>
    <property type="match status" value="1"/>
</dbReference>
<dbReference type="Gene3D" id="1.10.1200.10">
    <property type="entry name" value="ACP-like"/>
    <property type="match status" value="1"/>
</dbReference>
<dbReference type="SMART" id="SM00823">
    <property type="entry name" value="PKS_PP"/>
    <property type="match status" value="1"/>
</dbReference>
<dbReference type="Proteomes" id="UP001147695">
    <property type="component" value="Unassembled WGS sequence"/>
</dbReference>
<keyword evidence="5" id="KW-0808">Transferase</keyword>
<dbReference type="InterPro" id="IPR049900">
    <property type="entry name" value="PKS_mFAS_DH"/>
</dbReference>
<dbReference type="Pfam" id="PF00109">
    <property type="entry name" value="ketoacyl-synt"/>
    <property type="match status" value="1"/>
</dbReference>
<evidence type="ECO:0000256" key="2">
    <source>
        <dbReference type="ARBA" id="ARBA00022450"/>
    </source>
</evidence>
<dbReference type="InterPro" id="IPR020807">
    <property type="entry name" value="PKS_DH"/>
</dbReference>
<feature type="region of interest" description="Disordered" evidence="8">
    <location>
        <begin position="368"/>
        <end position="389"/>
    </location>
</feature>
<dbReference type="GO" id="GO:0017000">
    <property type="term" value="P:antibiotic biosynthetic process"/>
    <property type="evidence" value="ECO:0007669"/>
    <property type="project" value="UniProtKB-ARBA"/>
</dbReference>
<dbReference type="Pfam" id="PF20434">
    <property type="entry name" value="BD-FAE"/>
    <property type="match status" value="1"/>
</dbReference>
<dbReference type="PROSITE" id="PS52019">
    <property type="entry name" value="PKS_MFAS_DH"/>
    <property type="match status" value="1"/>
</dbReference>
<dbReference type="PROSITE" id="PS00012">
    <property type="entry name" value="PHOSPHOPANTETHEINE"/>
    <property type="match status" value="1"/>
</dbReference>
<dbReference type="PANTHER" id="PTHR43775:SF21">
    <property type="entry name" value="NON-REDUCING POLYKETIDE SYNTHASE AUSA-RELATED"/>
    <property type="match status" value="1"/>
</dbReference>
<feature type="compositionally biased region" description="Polar residues" evidence="8">
    <location>
        <begin position="371"/>
        <end position="389"/>
    </location>
</feature>
<dbReference type="Gene3D" id="3.30.70.3290">
    <property type="match status" value="1"/>
</dbReference>
<dbReference type="Pfam" id="PF18558">
    <property type="entry name" value="HTH_51"/>
    <property type="match status" value="1"/>
</dbReference>
<reference evidence="12" key="2">
    <citation type="journal article" date="2023" name="IMA Fungus">
        <title>Comparative genomic study of the Penicillium genus elucidates a diverse pangenome and 15 lateral gene transfer events.</title>
        <authorList>
            <person name="Petersen C."/>
            <person name="Sorensen T."/>
            <person name="Nielsen M.R."/>
            <person name="Sondergaard T.E."/>
            <person name="Sorensen J.L."/>
            <person name="Fitzpatrick D.A."/>
            <person name="Frisvad J.C."/>
            <person name="Nielsen K.L."/>
        </authorList>
    </citation>
    <scope>NUCLEOTIDE SEQUENCE</scope>
    <source>
        <strain evidence="12">IBT 35673</strain>
    </source>
</reference>
<proteinExistence type="predicted"/>
<evidence type="ECO:0000313" key="13">
    <source>
        <dbReference type="Proteomes" id="UP001147695"/>
    </source>
</evidence>
<evidence type="ECO:0000256" key="4">
    <source>
        <dbReference type="ARBA" id="ARBA00022603"/>
    </source>
</evidence>
<dbReference type="InterPro" id="IPR049492">
    <property type="entry name" value="BD-FAE-like_dom"/>
</dbReference>
<dbReference type="SUPFAM" id="SSF55048">
    <property type="entry name" value="Probable ACP-binding domain of malonyl-CoA ACP transacylase"/>
    <property type="match status" value="1"/>
</dbReference>
<dbReference type="InterPro" id="IPR014031">
    <property type="entry name" value="Ketoacyl_synth_C"/>
</dbReference>
<dbReference type="SUPFAM" id="SSF53901">
    <property type="entry name" value="Thiolase-like"/>
    <property type="match status" value="1"/>
</dbReference>
<dbReference type="GO" id="GO:0032259">
    <property type="term" value="P:methylation"/>
    <property type="evidence" value="ECO:0007669"/>
    <property type="project" value="UniProtKB-KW"/>
</dbReference>
<dbReference type="InterPro" id="IPR049551">
    <property type="entry name" value="PKS_DH_C"/>
</dbReference>
<dbReference type="InterPro" id="IPR049552">
    <property type="entry name" value="PKS_DH_N"/>
</dbReference>
<dbReference type="InterPro" id="IPR041068">
    <property type="entry name" value="HTH_51"/>
</dbReference>
<dbReference type="SUPFAM" id="SSF53474">
    <property type="entry name" value="alpha/beta-Hydrolases"/>
    <property type="match status" value="1"/>
</dbReference>
<comment type="caution">
    <text evidence="12">The sequence shown here is derived from an EMBL/GenBank/DDBJ whole genome shotgun (WGS) entry which is preliminary data.</text>
</comment>
<keyword evidence="4" id="KW-0489">Methyltransferase</keyword>
<feature type="active site" description="Proton donor; for dehydratase activity" evidence="7">
    <location>
        <position position="1510"/>
    </location>
</feature>
<reference evidence="12" key="1">
    <citation type="submission" date="2022-12" db="EMBL/GenBank/DDBJ databases">
        <authorList>
            <person name="Petersen C."/>
        </authorList>
    </citation>
    <scope>NUCLEOTIDE SEQUENCE</scope>
    <source>
        <strain evidence="12">IBT 35673</strain>
    </source>
</reference>
<dbReference type="InterPro" id="IPR001375">
    <property type="entry name" value="Peptidase_S9_cat"/>
</dbReference>
<dbReference type="InterPro" id="IPR016035">
    <property type="entry name" value="Acyl_Trfase/lysoPLipase"/>
</dbReference>
<dbReference type="Gene3D" id="3.40.47.10">
    <property type="match status" value="1"/>
</dbReference>
<dbReference type="InterPro" id="IPR050091">
    <property type="entry name" value="PKS_NRPS_Biosynth_Enz"/>
</dbReference>
<dbReference type="InterPro" id="IPR020806">
    <property type="entry name" value="PKS_PP-bd"/>
</dbReference>
<name>A0A9W9QFH8_PENBR</name>
<dbReference type="InterPro" id="IPR014043">
    <property type="entry name" value="Acyl_transferase_dom"/>
</dbReference>
<dbReference type="PANTHER" id="PTHR43775">
    <property type="entry name" value="FATTY ACID SYNTHASE"/>
    <property type="match status" value="1"/>
</dbReference>
<dbReference type="InterPro" id="IPR032088">
    <property type="entry name" value="SAT"/>
</dbReference>
<dbReference type="GO" id="GO:1901336">
    <property type="term" value="P:lactone biosynthetic process"/>
    <property type="evidence" value="ECO:0007669"/>
    <property type="project" value="UniProtKB-ARBA"/>
</dbReference>